<accession>A0A4Y2HVR8</accession>
<evidence type="ECO:0000313" key="2">
    <source>
        <dbReference type="Proteomes" id="UP000499080"/>
    </source>
</evidence>
<organism evidence="1 2">
    <name type="scientific">Araneus ventricosus</name>
    <name type="common">Orbweaver spider</name>
    <name type="synonym">Epeira ventricosa</name>
    <dbReference type="NCBI Taxonomy" id="182803"/>
    <lineage>
        <taxon>Eukaryota</taxon>
        <taxon>Metazoa</taxon>
        <taxon>Ecdysozoa</taxon>
        <taxon>Arthropoda</taxon>
        <taxon>Chelicerata</taxon>
        <taxon>Arachnida</taxon>
        <taxon>Araneae</taxon>
        <taxon>Araneomorphae</taxon>
        <taxon>Entelegynae</taxon>
        <taxon>Araneoidea</taxon>
        <taxon>Araneidae</taxon>
        <taxon>Araneus</taxon>
    </lineage>
</organism>
<gene>
    <name evidence="1" type="ORF">AVEN_272180_1</name>
</gene>
<dbReference type="AlphaFoldDB" id="A0A4Y2HVR8"/>
<dbReference type="Proteomes" id="UP000499080">
    <property type="component" value="Unassembled WGS sequence"/>
</dbReference>
<protein>
    <submittedName>
        <fullName evidence="1">Uncharacterized protein</fullName>
    </submittedName>
</protein>
<comment type="caution">
    <text evidence="1">The sequence shown here is derived from an EMBL/GenBank/DDBJ whole genome shotgun (WGS) entry which is preliminary data.</text>
</comment>
<proteinExistence type="predicted"/>
<evidence type="ECO:0000313" key="1">
    <source>
        <dbReference type="EMBL" id="GBM69362.1"/>
    </source>
</evidence>
<reference evidence="1 2" key="1">
    <citation type="journal article" date="2019" name="Sci. Rep.">
        <title>Orb-weaving spider Araneus ventricosus genome elucidates the spidroin gene catalogue.</title>
        <authorList>
            <person name="Kono N."/>
            <person name="Nakamura H."/>
            <person name="Ohtoshi R."/>
            <person name="Moran D.A.P."/>
            <person name="Shinohara A."/>
            <person name="Yoshida Y."/>
            <person name="Fujiwara M."/>
            <person name="Mori M."/>
            <person name="Tomita M."/>
            <person name="Arakawa K."/>
        </authorList>
    </citation>
    <scope>NUCLEOTIDE SEQUENCE [LARGE SCALE GENOMIC DNA]</scope>
</reference>
<name>A0A4Y2HVR8_ARAVE</name>
<dbReference type="EMBL" id="BGPR01002191">
    <property type="protein sequence ID" value="GBM69362.1"/>
    <property type="molecule type" value="Genomic_DNA"/>
</dbReference>
<sequence length="101" mass="11244">MRADNVCSDQEQDVELPLAGKHAIEGKSNYNDTDGDLVHRDNILKESTEQLVDKCALWMFDQNTRWGATTPLTSLKDKVTCEASLSNISKTGKKNVIMSDN</sequence>
<keyword evidence="2" id="KW-1185">Reference proteome</keyword>